<keyword evidence="4" id="KW-1185">Reference proteome</keyword>
<keyword evidence="1" id="KW-0472">Membrane</keyword>
<feature type="transmembrane region" description="Helical" evidence="1">
    <location>
        <begin position="117"/>
        <end position="135"/>
    </location>
</feature>
<dbReference type="AlphaFoldDB" id="A0A1M4SM29"/>
<sequence length="169" mass="19121">MKGTKKIKNIQSWSYVIIIGFFVLSFIDHRFGILGLVCMGHPIFLAFKGHGKAHCSKVCPRGSFFGKFLPKISMNNPLPKSWRTTKVKNAALILMASVFTVMMALRGRGFTEIATILFRMMFMSFLIGALMGIIFKPRSWCQICPMGHGAYLIDQKFVNKKPEYDTVKS</sequence>
<evidence type="ECO:0000313" key="4">
    <source>
        <dbReference type="Proteomes" id="UP000184251"/>
    </source>
</evidence>
<dbReference type="EMBL" id="FQTU01000001">
    <property type="protein sequence ID" value="SHE33293.1"/>
    <property type="molecule type" value="Genomic_DNA"/>
</dbReference>
<evidence type="ECO:0000313" key="3">
    <source>
        <dbReference type="EMBL" id="SHE33293.1"/>
    </source>
</evidence>
<accession>A0A1M4SM29</accession>
<organism evidence="3 4">
    <name type="scientific">Alkalibacter saccharofermentans DSM 14828</name>
    <dbReference type="NCBI Taxonomy" id="1120975"/>
    <lineage>
        <taxon>Bacteria</taxon>
        <taxon>Bacillati</taxon>
        <taxon>Bacillota</taxon>
        <taxon>Clostridia</taxon>
        <taxon>Eubacteriales</taxon>
        <taxon>Eubacteriaceae</taxon>
        <taxon>Alkalibacter</taxon>
    </lineage>
</organism>
<dbReference type="Proteomes" id="UP000184251">
    <property type="component" value="Unassembled WGS sequence"/>
</dbReference>
<feature type="domain" description="4Fe-4S ferredoxin-type" evidence="2">
    <location>
        <begin position="32"/>
        <end position="65"/>
    </location>
</feature>
<dbReference type="RefSeq" id="WP_073269295.1">
    <property type="nucleotide sequence ID" value="NZ_FQTU01000001.1"/>
</dbReference>
<reference evidence="3 4" key="1">
    <citation type="submission" date="2016-11" db="EMBL/GenBank/DDBJ databases">
        <authorList>
            <person name="Jaros S."/>
            <person name="Januszkiewicz K."/>
            <person name="Wedrychowicz H."/>
        </authorList>
    </citation>
    <scope>NUCLEOTIDE SEQUENCE [LARGE SCALE GENOMIC DNA]</scope>
    <source>
        <strain evidence="3 4">DSM 14828</strain>
    </source>
</reference>
<feature type="domain" description="4Fe-4S ferredoxin-type" evidence="2">
    <location>
        <begin position="120"/>
        <end position="147"/>
    </location>
</feature>
<keyword evidence="1" id="KW-0812">Transmembrane</keyword>
<dbReference type="Pfam" id="PF12801">
    <property type="entry name" value="Fer4_5"/>
    <property type="match status" value="2"/>
</dbReference>
<evidence type="ECO:0000256" key="1">
    <source>
        <dbReference type="SAM" id="Phobius"/>
    </source>
</evidence>
<protein>
    <recommendedName>
        <fullName evidence="2">4Fe-4S ferredoxin-type domain-containing protein</fullName>
    </recommendedName>
</protein>
<dbReference type="STRING" id="1120975.SAMN02746064_00310"/>
<proteinExistence type="predicted"/>
<dbReference type="OrthoDB" id="9786132at2"/>
<feature type="transmembrane region" description="Helical" evidence="1">
    <location>
        <begin position="87"/>
        <end position="105"/>
    </location>
</feature>
<dbReference type="InterPro" id="IPR017896">
    <property type="entry name" value="4Fe4S_Fe-S-bd"/>
</dbReference>
<evidence type="ECO:0000259" key="2">
    <source>
        <dbReference type="Pfam" id="PF12801"/>
    </source>
</evidence>
<feature type="transmembrane region" description="Helical" evidence="1">
    <location>
        <begin position="12"/>
        <end position="31"/>
    </location>
</feature>
<keyword evidence="1" id="KW-1133">Transmembrane helix</keyword>
<gene>
    <name evidence="3" type="ORF">SAMN02746064_00310</name>
</gene>
<name>A0A1M4SM29_9FIRM</name>